<dbReference type="AlphaFoldDB" id="A0A511D8U7"/>
<reference evidence="1 2" key="1">
    <citation type="submission" date="2019-07" db="EMBL/GenBank/DDBJ databases">
        <title>Whole genome shotgun sequence of Pseudonocardia asaccharolytica NBRC 16224.</title>
        <authorList>
            <person name="Hosoyama A."/>
            <person name="Uohara A."/>
            <person name="Ohji S."/>
            <person name="Ichikawa N."/>
        </authorList>
    </citation>
    <scope>NUCLEOTIDE SEQUENCE [LARGE SCALE GENOMIC DNA]</scope>
    <source>
        <strain evidence="1 2">NBRC 16224</strain>
    </source>
</reference>
<protein>
    <submittedName>
        <fullName evidence="1">Uncharacterized protein</fullName>
    </submittedName>
</protein>
<dbReference type="RefSeq" id="WP_028930594.1">
    <property type="nucleotide sequence ID" value="NZ_AUII01000012.1"/>
</dbReference>
<evidence type="ECO:0000313" key="2">
    <source>
        <dbReference type="Proteomes" id="UP000321328"/>
    </source>
</evidence>
<comment type="caution">
    <text evidence="1">The sequence shown here is derived from an EMBL/GenBank/DDBJ whole genome shotgun (WGS) entry which is preliminary data.</text>
</comment>
<evidence type="ECO:0000313" key="1">
    <source>
        <dbReference type="EMBL" id="GEL19368.1"/>
    </source>
</evidence>
<dbReference type="STRING" id="1123024.GCA_000423625_02897"/>
<keyword evidence="2" id="KW-1185">Reference proteome</keyword>
<dbReference type="Proteomes" id="UP000321328">
    <property type="component" value="Unassembled WGS sequence"/>
</dbReference>
<dbReference type="OrthoDB" id="4936934at2"/>
<dbReference type="EMBL" id="BJVI01000035">
    <property type="protein sequence ID" value="GEL19368.1"/>
    <property type="molecule type" value="Genomic_DNA"/>
</dbReference>
<proteinExistence type="predicted"/>
<gene>
    <name evidence="1" type="ORF">PA7_32050</name>
</gene>
<organism evidence="1 2">
    <name type="scientific">Pseudonocardia asaccharolytica DSM 44247 = NBRC 16224</name>
    <dbReference type="NCBI Taxonomy" id="1123024"/>
    <lineage>
        <taxon>Bacteria</taxon>
        <taxon>Bacillati</taxon>
        <taxon>Actinomycetota</taxon>
        <taxon>Actinomycetes</taxon>
        <taxon>Pseudonocardiales</taxon>
        <taxon>Pseudonocardiaceae</taxon>
        <taxon>Pseudonocardia</taxon>
    </lineage>
</organism>
<accession>A0A511D8U7</accession>
<name>A0A511D8U7_9PSEU</name>
<sequence length="379" mass="40459">MTAPEFEVLVARTRTGEIVDGLDQPSWAFDEPLAWGEAGRADVTVDLPGRDRAGQILRSTLRGIAAGMSSLSLAVVRDRTVLWAGPVTTLGWDATGVRIGAATLDWVYERRIVVADGYWHDPANEAADLVRDLLPRDLVLELLARATAGPGRSLPVSLPAQSGAEGSTVTYLGADLRTARETVAELVDADGGPDVLLRPQLSDDMATLSWDVAIGDPHLGGPNDDAVWDFPLVAIAGELDDSETRTVAYAAGDAPDGDGGEKQRLVGVYAVDRGDPWLVLERADRDNVSNAYPDQLAALARSYQQQYAQAVEEITLAAPSDAGPPYRDTWGLGDTCGFTVTGHPWLDDVATRRRIIAVSMTPAELKLTTIGERLTPGSP</sequence>